<gene>
    <name evidence="2" type="ORF">A4H96_06740</name>
</gene>
<sequence>MRRRTKLSPIFAALGLAAMLSACAQVTPQSLLPGATRNIPLNDDLAHCGLATSTACARIHEALADAYLRSEPLNSTALGNAARELGLAAQNNEVAAKTLPLRRIVHALQEHTATKDACIAALRKARAQLAATHAQSAAAQVRLHSLENLLHDHAEKSLDHHVPKRP</sequence>
<dbReference type="Proteomes" id="UP000078302">
    <property type="component" value="Unassembled WGS sequence"/>
</dbReference>
<evidence type="ECO:0000256" key="1">
    <source>
        <dbReference type="SAM" id="SignalP"/>
    </source>
</evidence>
<dbReference type="OrthoDB" id="9966039at2"/>
<dbReference type="AlphaFoldDB" id="A0A179BIL0"/>
<feature type="signal peptide" evidence="1">
    <location>
        <begin position="1"/>
        <end position="24"/>
    </location>
</feature>
<dbReference type="RefSeq" id="WP_064218879.1">
    <property type="nucleotide sequence ID" value="NZ_LVXZ01000077.1"/>
</dbReference>
<dbReference type="EMBL" id="LVXZ01000077">
    <property type="protein sequence ID" value="OAP91558.1"/>
    <property type="molecule type" value="Genomic_DNA"/>
</dbReference>
<comment type="caution">
    <text evidence="2">The sequence shown here is derived from an EMBL/GenBank/DDBJ whole genome shotgun (WGS) entry which is preliminary data.</text>
</comment>
<evidence type="ECO:0000313" key="3">
    <source>
        <dbReference type="Proteomes" id="UP000078302"/>
    </source>
</evidence>
<evidence type="ECO:0008006" key="4">
    <source>
        <dbReference type="Google" id="ProtNLM"/>
    </source>
</evidence>
<protein>
    <recommendedName>
        <fullName evidence="4">Lipoprotein</fullName>
    </recommendedName>
</protein>
<accession>A0A179BIL0</accession>
<evidence type="ECO:0000313" key="2">
    <source>
        <dbReference type="EMBL" id="OAP91558.1"/>
    </source>
</evidence>
<proteinExistence type="predicted"/>
<dbReference type="PROSITE" id="PS51257">
    <property type="entry name" value="PROKAR_LIPOPROTEIN"/>
    <property type="match status" value="1"/>
</dbReference>
<organism evidence="2 3">
    <name type="scientific">Acidithiobacillus ferrooxidans</name>
    <name type="common">Thiobacillus ferrooxidans</name>
    <dbReference type="NCBI Taxonomy" id="920"/>
    <lineage>
        <taxon>Bacteria</taxon>
        <taxon>Pseudomonadati</taxon>
        <taxon>Pseudomonadota</taxon>
        <taxon>Acidithiobacillia</taxon>
        <taxon>Acidithiobacillales</taxon>
        <taxon>Acidithiobacillaceae</taxon>
        <taxon>Acidithiobacillus</taxon>
    </lineage>
</organism>
<reference evidence="2 3" key="1">
    <citation type="submission" date="2016-04" db="EMBL/GenBank/DDBJ databases">
        <title>Acidithiobacillus ferrooxidans genome sequencing and assembly.</title>
        <authorList>
            <person name="Zhou Z."/>
        </authorList>
    </citation>
    <scope>NUCLEOTIDE SEQUENCE [LARGE SCALE GENOMIC DNA]</scope>
    <source>
        <strain evidence="2 3">BY0502</strain>
    </source>
</reference>
<keyword evidence="3" id="KW-1185">Reference proteome</keyword>
<feature type="chain" id="PRO_5008099414" description="Lipoprotein" evidence="1">
    <location>
        <begin position="25"/>
        <end position="166"/>
    </location>
</feature>
<keyword evidence="1" id="KW-0732">Signal</keyword>
<name>A0A179BIL0_ACIFR</name>